<sequence length="130" mass="15126">MGTTSILQEINAYLCFCLALFFNILLVWLIWKKTTKEMKHYSLILLQTCVIDLCLTSVSVFVQPAMLYIDSYLIFYQNGLARAINEPFDMLLFPIWLFSNYIAISSNAVQFFYRYLAICRYKNILSASKG</sequence>
<keyword evidence="1" id="KW-1133">Transmembrane helix</keyword>
<organism evidence="2 3">
    <name type="scientific">Ditylenchus dipsaci</name>
    <dbReference type="NCBI Taxonomy" id="166011"/>
    <lineage>
        <taxon>Eukaryota</taxon>
        <taxon>Metazoa</taxon>
        <taxon>Ecdysozoa</taxon>
        <taxon>Nematoda</taxon>
        <taxon>Chromadorea</taxon>
        <taxon>Rhabditida</taxon>
        <taxon>Tylenchina</taxon>
        <taxon>Tylenchomorpha</taxon>
        <taxon>Sphaerularioidea</taxon>
        <taxon>Anguinidae</taxon>
        <taxon>Anguininae</taxon>
        <taxon>Ditylenchus</taxon>
    </lineage>
</organism>
<dbReference type="Proteomes" id="UP000887574">
    <property type="component" value="Unplaced"/>
</dbReference>
<protein>
    <submittedName>
        <fullName evidence="3">G-protein coupled receptors family 1 profile domain-containing protein</fullName>
    </submittedName>
</protein>
<feature type="transmembrane region" description="Helical" evidence="1">
    <location>
        <begin position="12"/>
        <end position="31"/>
    </location>
</feature>
<keyword evidence="2" id="KW-1185">Reference proteome</keyword>
<dbReference type="Gene3D" id="1.20.1070.10">
    <property type="entry name" value="Rhodopsin 7-helix transmembrane proteins"/>
    <property type="match status" value="1"/>
</dbReference>
<dbReference type="Pfam" id="PF10326">
    <property type="entry name" value="7TM_GPCR_Str"/>
    <property type="match status" value="1"/>
</dbReference>
<proteinExistence type="predicted"/>
<name>A0A915EH27_9BILA</name>
<keyword evidence="1" id="KW-0472">Membrane</keyword>
<reference evidence="3" key="1">
    <citation type="submission" date="2022-11" db="UniProtKB">
        <authorList>
            <consortium name="WormBaseParasite"/>
        </authorList>
    </citation>
    <scope>IDENTIFICATION</scope>
</reference>
<evidence type="ECO:0000313" key="3">
    <source>
        <dbReference type="WBParaSite" id="jg6609"/>
    </source>
</evidence>
<dbReference type="InterPro" id="IPR019428">
    <property type="entry name" value="7TM_GPCR_serpentine_rcpt_Str"/>
</dbReference>
<keyword evidence="1" id="KW-0812">Transmembrane</keyword>
<evidence type="ECO:0000256" key="1">
    <source>
        <dbReference type="SAM" id="Phobius"/>
    </source>
</evidence>
<feature type="transmembrane region" description="Helical" evidence="1">
    <location>
        <begin position="95"/>
        <end position="116"/>
    </location>
</feature>
<dbReference type="AlphaFoldDB" id="A0A915EH27"/>
<evidence type="ECO:0000313" key="2">
    <source>
        <dbReference type="Proteomes" id="UP000887574"/>
    </source>
</evidence>
<dbReference type="WBParaSite" id="jg6609">
    <property type="protein sequence ID" value="jg6609"/>
    <property type="gene ID" value="jg6609"/>
</dbReference>
<dbReference type="SUPFAM" id="SSF81321">
    <property type="entry name" value="Family A G protein-coupled receptor-like"/>
    <property type="match status" value="1"/>
</dbReference>
<accession>A0A915EH27</accession>